<dbReference type="EMBL" id="FOIA01000005">
    <property type="protein sequence ID" value="SES87009.1"/>
    <property type="molecule type" value="Genomic_DNA"/>
</dbReference>
<evidence type="ECO:0000313" key="2">
    <source>
        <dbReference type="EMBL" id="SES87009.1"/>
    </source>
</evidence>
<evidence type="ECO:0000256" key="1">
    <source>
        <dbReference type="SAM" id="SignalP"/>
    </source>
</evidence>
<name>A0A1H9ZZ10_9PROT</name>
<keyword evidence="3" id="KW-1185">Reference proteome</keyword>
<dbReference type="OrthoDB" id="5510170at2"/>
<evidence type="ECO:0000313" key="3">
    <source>
        <dbReference type="Proteomes" id="UP000199345"/>
    </source>
</evidence>
<gene>
    <name evidence="2" type="ORF">SAMN05216326_105122</name>
</gene>
<dbReference type="AlphaFoldDB" id="A0A1H9ZZ10"/>
<sequence>MMSTKNSGLSFRSILLCLIYFFSSNLSAQEILDGDNESPTQRSGMHACPPGLFVKGLDAHRNILLCGPPPSFGRTLGNEFIDGDNEPPTQYTIGRTKMHKCPPKSAITGINVVRNEFLCQRYLPTSSSLSEQLLHNKPTKEIIHYPAWCQIPILCEWLATKEIFPNERKGVRACGEDEVVVGIHIEQSEFICGIIIKTVDFEDN</sequence>
<proteinExistence type="predicted"/>
<evidence type="ECO:0008006" key="4">
    <source>
        <dbReference type="Google" id="ProtNLM"/>
    </source>
</evidence>
<reference evidence="3" key="1">
    <citation type="submission" date="2016-10" db="EMBL/GenBank/DDBJ databases">
        <authorList>
            <person name="Varghese N."/>
            <person name="Submissions S."/>
        </authorList>
    </citation>
    <scope>NUCLEOTIDE SEQUENCE [LARGE SCALE GENOMIC DNA]</scope>
    <source>
        <strain evidence="3">Nm71</strain>
    </source>
</reference>
<keyword evidence="1" id="KW-0732">Signal</keyword>
<dbReference type="RefSeq" id="WP_090656870.1">
    <property type="nucleotide sequence ID" value="NZ_FOIA01000005.1"/>
</dbReference>
<accession>A0A1H9ZZ10</accession>
<protein>
    <recommendedName>
        <fullName evidence="4">EndoU nuclease</fullName>
    </recommendedName>
</protein>
<organism evidence="2 3">
    <name type="scientific">Nitrosomonas marina</name>
    <dbReference type="NCBI Taxonomy" id="917"/>
    <lineage>
        <taxon>Bacteria</taxon>
        <taxon>Pseudomonadati</taxon>
        <taxon>Pseudomonadota</taxon>
        <taxon>Betaproteobacteria</taxon>
        <taxon>Nitrosomonadales</taxon>
        <taxon>Nitrosomonadaceae</taxon>
        <taxon>Nitrosomonas</taxon>
    </lineage>
</organism>
<feature type="chain" id="PRO_5011452219" description="EndoU nuclease" evidence="1">
    <location>
        <begin position="29"/>
        <end position="204"/>
    </location>
</feature>
<dbReference type="Proteomes" id="UP000199345">
    <property type="component" value="Unassembled WGS sequence"/>
</dbReference>
<feature type="signal peptide" evidence="1">
    <location>
        <begin position="1"/>
        <end position="28"/>
    </location>
</feature>